<name>A0AAJ1BCY9_9ACTO</name>
<dbReference type="AlphaFoldDB" id="A0AAJ1BCY9"/>
<dbReference type="Pfam" id="PF19807">
    <property type="entry name" value="DUF6290"/>
    <property type="match status" value="1"/>
</dbReference>
<accession>A0AAJ1BCY9</accession>
<gene>
    <name evidence="1" type="ORF">L0M99_08870</name>
</gene>
<dbReference type="EMBL" id="JAKNHJ010000019">
    <property type="protein sequence ID" value="MCG4618599.1"/>
    <property type="molecule type" value="Genomic_DNA"/>
</dbReference>
<dbReference type="NCBIfam" id="NF046040">
    <property type="entry name" value="RelB_antitoxin"/>
    <property type="match status" value="1"/>
</dbReference>
<comment type="caution">
    <text evidence="1">The sequence shown here is derived from an EMBL/GenBank/DDBJ whole genome shotgun (WGS) entry which is preliminary data.</text>
</comment>
<protein>
    <submittedName>
        <fullName evidence="1">DUF6290 family protein</fullName>
    </submittedName>
</protein>
<reference evidence="1" key="1">
    <citation type="submission" date="2022-01" db="EMBL/GenBank/DDBJ databases">
        <title>Collection of gut derived symbiotic bacterial strains cultured from healthy donors.</title>
        <authorList>
            <person name="Lin H."/>
            <person name="Kohout C."/>
            <person name="Waligurski E."/>
            <person name="Pamer E.G."/>
        </authorList>
    </citation>
    <scope>NUCLEOTIDE SEQUENCE</scope>
    <source>
        <strain evidence="1">DFI.7.46</strain>
    </source>
</reference>
<organism evidence="1 2">
    <name type="scientific">Varibaculum cambriense</name>
    <dbReference type="NCBI Taxonomy" id="184870"/>
    <lineage>
        <taxon>Bacteria</taxon>
        <taxon>Bacillati</taxon>
        <taxon>Actinomycetota</taxon>
        <taxon>Actinomycetes</taxon>
        <taxon>Actinomycetales</taxon>
        <taxon>Actinomycetaceae</taxon>
        <taxon>Varibaculum</taxon>
    </lineage>
</organism>
<evidence type="ECO:0000313" key="1">
    <source>
        <dbReference type="EMBL" id="MCG4618599.1"/>
    </source>
</evidence>
<dbReference type="InterPro" id="IPR046257">
    <property type="entry name" value="DUF6290"/>
</dbReference>
<dbReference type="RefSeq" id="WP_024058771.1">
    <property type="nucleotide sequence ID" value="NZ_CBCTPO010000008.1"/>
</dbReference>
<sequence length="75" mass="8478">MLEATMTVRLSQAEKSLIADYAQIIGMNTSQFMRQCVLEQIENEIDVAAYQKAKAEYDANPVSYDLDQVEEMLGL</sequence>
<proteinExistence type="predicted"/>
<dbReference type="Proteomes" id="UP001200537">
    <property type="component" value="Unassembled WGS sequence"/>
</dbReference>
<evidence type="ECO:0000313" key="2">
    <source>
        <dbReference type="Proteomes" id="UP001200537"/>
    </source>
</evidence>